<protein>
    <submittedName>
        <fullName evidence="1">Uncharacterized protein</fullName>
    </submittedName>
</protein>
<organism evidence="1 2">
    <name type="scientific">Mycobacterium kansasii</name>
    <dbReference type="NCBI Taxonomy" id="1768"/>
    <lineage>
        <taxon>Bacteria</taxon>
        <taxon>Bacillati</taxon>
        <taxon>Actinomycetota</taxon>
        <taxon>Actinomycetes</taxon>
        <taxon>Mycobacteriales</taxon>
        <taxon>Mycobacteriaceae</taxon>
        <taxon>Mycobacterium</taxon>
    </lineage>
</organism>
<reference evidence="1 2" key="1">
    <citation type="submission" date="2017-02" db="EMBL/GenBank/DDBJ databases">
        <title>Complete genome sequences of Mycobacterium kansasii strains isolated from rhesus macaques.</title>
        <authorList>
            <person name="Panda A."/>
            <person name="Nagaraj S."/>
            <person name="Zhao X."/>
            <person name="Tettelin H."/>
            <person name="Detolla L.J."/>
        </authorList>
    </citation>
    <scope>NUCLEOTIDE SEQUENCE [LARGE SCALE GENOMIC DNA]</scope>
    <source>
        <strain evidence="1 2">11-3813</strain>
    </source>
</reference>
<gene>
    <name evidence="1" type="ORF">BZL30_3799</name>
</gene>
<dbReference type="EMBL" id="MVBM01000003">
    <property type="protein sequence ID" value="OOK76350.1"/>
    <property type="molecule type" value="Genomic_DNA"/>
</dbReference>
<evidence type="ECO:0000313" key="2">
    <source>
        <dbReference type="Proteomes" id="UP000189229"/>
    </source>
</evidence>
<proteinExistence type="predicted"/>
<name>A0A1V3XB74_MYCKA</name>
<dbReference type="Proteomes" id="UP000189229">
    <property type="component" value="Unassembled WGS sequence"/>
</dbReference>
<comment type="caution">
    <text evidence="1">The sequence shown here is derived from an EMBL/GenBank/DDBJ whole genome shotgun (WGS) entry which is preliminary data.</text>
</comment>
<accession>A0A1V3XB74</accession>
<evidence type="ECO:0000313" key="1">
    <source>
        <dbReference type="EMBL" id="OOK76350.1"/>
    </source>
</evidence>
<dbReference type="AlphaFoldDB" id="A0A1V3XB74"/>
<sequence>MAAPNATLVALLEPGLAAAVATVIAAAGQVTKVIAAVKVIFRVSLRMAPTVLSPRFARPALDIDRISEGETSPGFAGWADESGCPLIASGV</sequence>